<dbReference type="HOGENOM" id="CLU_775816_0_0_3"/>
<name>Q7TUA8_PROMP</name>
<dbReference type="AlphaFoldDB" id="Q7TUA8"/>
<gene>
    <name evidence="2" type="ordered locus">PMM0755</name>
</gene>
<evidence type="ECO:0000313" key="3">
    <source>
        <dbReference type="Proteomes" id="UP000001026"/>
    </source>
</evidence>
<evidence type="ECO:0000256" key="1">
    <source>
        <dbReference type="SAM" id="Coils"/>
    </source>
</evidence>
<keyword evidence="1" id="KW-0175">Coiled coil</keyword>
<protein>
    <submittedName>
        <fullName evidence="2">Possible Adenylate cyclase</fullName>
    </submittedName>
</protein>
<accession>Q7TUA8</accession>
<proteinExistence type="predicted"/>
<dbReference type="KEGG" id="pmm:PMM0755"/>
<dbReference type="STRING" id="59919.PMM0755"/>
<dbReference type="EMBL" id="BX548174">
    <property type="protein sequence ID" value="CAE19214.1"/>
    <property type="molecule type" value="Genomic_DNA"/>
</dbReference>
<dbReference type="eggNOG" id="ENOG503087Z">
    <property type="taxonomic scope" value="Bacteria"/>
</dbReference>
<sequence length="357" mass="41820">MTNSIKGRNSKEVTIQLKRAETQKNILIKNIYKEYETYFDIVRKSMLISAKKGIAGIYSDFSISDKALHSKELNIFLNKNISLLINSKLPFITIEQLKLGDISYPTKQLVNASVLKELVKRKEYQTVHIDHENEKTANESIEFHCDNNLNTYEYYESLSEDEISSVNLDESCYLNSFSKEISIENIEEGKRLVNAFLELIEETSDNKLIDYEKINDQAPDVFISSDNLNTFEFIDKSFSNFLLNLSYNINLELFKIELIKKIITEETFKCLSNNNSIIKHPYPFVIRYDLYPDNLYPRKNKSSDVYLFNITNVELELYNLDLSICRNNINDLKNRFKLLNKKQRYWKNKELASNSSK</sequence>
<evidence type="ECO:0000313" key="2">
    <source>
        <dbReference type="EMBL" id="CAE19214.1"/>
    </source>
</evidence>
<organism evidence="2 3">
    <name type="scientific">Prochlorococcus marinus subsp. pastoris (strain CCMP1986 / NIES-2087 / MED4)</name>
    <dbReference type="NCBI Taxonomy" id="59919"/>
    <lineage>
        <taxon>Bacteria</taxon>
        <taxon>Bacillati</taxon>
        <taxon>Cyanobacteriota</taxon>
        <taxon>Cyanophyceae</taxon>
        <taxon>Synechococcales</taxon>
        <taxon>Prochlorococcaceae</taxon>
        <taxon>Prochlorococcus</taxon>
    </lineage>
</organism>
<dbReference type="Proteomes" id="UP000001026">
    <property type="component" value="Chromosome"/>
</dbReference>
<reference evidence="2 3" key="1">
    <citation type="journal article" date="2003" name="Nature">
        <title>Genome divergence in two Prochlorococcus ecotypes reflects oceanic niche differentiation.</title>
        <authorList>
            <person name="Rocap G."/>
            <person name="Larimer F.W."/>
            <person name="Lamerdin J.E."/>
            <person name="Malfatti S."/>
            <person name="Chain P."/>
            <person name="Ahlgren N.A."/>
            <person name="Arellano A."/>
            <person name="Coleman M."/>
            <person name="Hauser L."/>
            <person name="Hess W.R."/>
            <person name="Johnson Z.I."/>
            <person name="Land M.L."/>
            <person name="Lindell D."/>
            <person name="Post A.F."/>
            <person name="Regala W."/>
            <person name="Shah M."/>
            <person name="Shaw S.L."/>
            <person name="Steglich C."/>
            <person name="Sullivan M.B."/>
            <person name="Ting C.S."/>
            <person name="Tolonen A."/>
            <person name="Webb E.A."/>
            <person name="Zinser E.R."/>
            <person name="Chisholm S.W."/>
        </authorList>
    </citation>
    <scope>NUCLEOTIDE SEQUENCE [LARGE SCALE GENOMIC DNA]</scope>
    <source>
        <strain evidence="3">CCMP1986 / NIES-2087 / MED4</strain>
    </source>
</reference>
<dbReference type="RefSeq" id="WP_011132389.1">
    <property type="nucleotide sequence ID" value="NC_005072.1"/>
</dbReference>
<feature type="coiled-coil region" evidence="1">
    <location>
        <begin position="315"/>
        <end position="342"/>
    </location>
</feature>